<proteinExistence type="predicted"/>
<name>A0A0F9UEK7_9ZZZZ</name>
<accession>A0A0F9UEK7</accession>
<gene>
    <name evidence="1" type="ORF">LCGC14_0232170</name>
</gene>
<reference evidence="1" key="1">
    <citation type="journal article" date="2015" name="Nature">
        <title>Complex archaea that bridge the gap between prokaryotes and eukaryotes.</title>
        <authorList>
            <person name="Spang A."/>
            <person name="Saw J.H."/>
            <person name="Jorgensen S.L."/>
            <person name="Zaremba-Niedzwiedzka K."/>
            <person name="Martijn J."/>
            <person name="Lind A.E."/>
            <person name="van Eijk R."/>
            <person name="Schleper C."/>
            <person name="Guy L."/>
            <person name="Ettema T.J."/>
        </authorList>
    </citation>
    <scope>NUCLEOTIDE SEQUENCE</scope>
</reference>
<dbReference type="EMBL" id="LAZR01000113">
    <property type="protein sequence ID" value="KKN90104.1"/>
    <property type="molecule type" value="Genomic_DNA"/>
</dbReference>
<sequence>MMLLPNVYEVTTESTSPRWCEAFAKGCGSKKLTQHDNLWPGPIALFGSVHLWPNLKQAQAEGRDWYYGDHAYFGRFEYYRITKNAYMHTGISKRPYRKRFNHFGINIKPWRVNKPLNGRIDKRHIILCPPDDIFSALFQFDGTLWEKNAVECIQRYTDRPIKIRKRLNIHNPLSEDLKGAWALVTYVSNSAVEAVLAGIPVICTGQCSASTMGLLNIREINNPRKPHGRYKWACTLANNQWTLDEISDGICWRAIGGK</sequence>
<organism evidence="1">
    <name type="scientific">marine sediment metagenome</name>
    <dbReference type="NCBI Taxonomy" id="412755"/>
    <lineage>
        <taxon>unclassified sequences</taxon>
        <taxon>metagenomes</taxon>
        <taxon>ecological metagenomes</taxon>
    </lineage>
</organism>
<comment type="caution">
    <text evidence="1">The sequence shown here is derived from an EMBL/GenBank/DDBJ whole genome shotgun (WGS) entry which is preliminary data.</text>
</comment>
<dbReference type="AlphaFoldDB" id="A0A0F9UEK7"/>
<protein>
    <submittedName>
        <fullName evidence="1">Uncharacterized protein</fullName>
    </submittedName>
</protein>
<evidence type="ECO:0000313" key="1">
    <source>
        <dbReference type="EMBL" id="KKN90104.1"/>
    </source>
</evidence>